<dbReference type="PANTHER" id="PTHR43308">
    <property type="entry name" value="OUTER MEMBRANE PROTEIN ALPHA-RELATED"/>
    <property type="match status" value="1"/>
</dbReference>
<reference evidence="3 4" key="1">
    <citation type="submission" date="2015-12" db="EMBL/GenBank/DDBJ databases">
        <title>Draft genome sequence of the thermoanaerobe Thermotalea metallivorans, an isolate from the runoff channel of the Great Artesian Basin, Australia.</title>
        <authorList>
            <person name="Patel B.K."/>
        </authorList>
    </citation>
    <scope>NUCLEOTIDE SEQUENCE [LARGE SCALE GENOMIC DNA]</scope>
    <source>
        <strain evidence="3 4">B2-1</strain>
    </source>
</reference>
<evidence type="ECO:0000313" key="4">
    <source>
        <dbReference type="Proteomes" id="UP000070456"/>
    </source>
</evidence>
<evidence type="ECO:0000259" key="2">
    <source>
        <dbReference type="PROSITE" id="PS51272"/>
    </source>
</evidence>
<comment type="caution">
    <text evidence="3">The sequence shown here is derived from an EMBL/GenBank/DDBJ whole genome shotgun (WGS) entry which is preliminary data.</text>
</comment>
<dbReference type="STRING" id="520762.AN619_11690"/>
<organism evidence="3 4">
    <name type="scientific">Thermotalea metallivorans</name>
    <dbReference type="NCBI Taxonomy" id="520762"/>
    <lineage>
        <taxon>Bacteria</taxon>
        <taxon>Bacillati</taxon>
        <taxon>Bacillota</taxon>
        <taxon>Clostridia</taxon>
        <taxon>Peptostreptococcales</taxon>
        <taxon>Thermotaleaceae</taxon>
        <taxon>Thermotalea</taxon>
    </lineage>
</organism>
<dbReference type="OrthoDB" id="1699243at2"/>
<feature type="domain" description="SLH" evidence="2">
    <location>
        <begin position="82"/>
        <end position="145"/>
    </location>
</feature>
<feature type="domain" description="SLH" evidence="2">
    <location>
        <begin position="17"/>
        <end position="81"/>
    </location>
</feature>
<keyword evidence="4" id="KW-1185">Reference proteome</keyword>
<sequence>MHRRVKKIITLALIFTILVFHTAYGLETTKLEDIGVRLKALGLMIGDPDGNMRFQDNITRAEFAAVSVRLIGKESAALQRKGKTKFQDVPSTHWSTGHINIAVENGLIRGYEDGTFRLNRNITHGEAITILVNALGYGSKVQGTDWPNNFIHAATELGLTKDVAIKAETPATRGDIAVMLHNSLTIPLGK</sequence>
<keyword evidence="1" id="KW-0677">Repeat</keyword>
<dbReference type="Proteomes" id="UP000070456">
    <property type="component" value="Unassembled WGS sequence"/>
</dbReference>
<dbReference type="AlphaFoldDB" id="A0A140L6N7"/>
<evidence type="ECO:0000256" key="1">
    <source>
        <dbReference type="ARBA" id="ARBA00022737"/>
    </source>
</evidence>
<protein>
    <submittedName>
        <fullName evidence="3">Surface layer protein</fullName>
    </submittedName>
</protein>
<proteinExistence type="predicted"/>
<dbReference type="RefSeq" id="WP_068555670.1">
    <property type="nucleotide sequence ID" value="NZ_LOEE01000028.1"/>
</dbReference>
<dbReference type="EMBL" id="LOEE01000028">
    <property type="protein sequence ID" value="KXG76212.1"/>
    <property type="molecule type" value="Genomic_DNA"/>
</dbReference>
<accession>A0A140L6N7</accession>
<name>A0A140L6N7_9FIRM</name>
<dbReference type="Pfam" id="PF00395">
    <property type="entry name" value="SLH"/>
    <property type="match status" value="2"/>
</dbReference>
<gene>
    <name evidence="3" type="ORF">AN619_11690</name>
</gene>
<evidence type="ECO:0000313" key="3">
    <source>
        <dbReference type="EMBL" id="KXG76212.1"/>
    </source>
</evidence>
<dbReference type="PROSITE" id="PS51272">
    <property type="entry name" value="SLH"/>
    <property type="match status" value="2"/>
</dbReference>
<dbReference type="InterPro" id="IPR051465">
    <property type="entry name" value="Cell_Envelope_Struct_Comp"/>
</dbReference>
<dbReference type="InterPro" id="IPR001119">
    <property type="entry name" value="SLH_dom"/>
</dbReference>